<feature type="non-terminal residue" evidence="1">
    <location>
        <position position="88"/>
    </location>
</feature>
<comment type="caution">
    <text evidence="1">The sequence shown here is derived from an EMBL/GenBank/DDBJ whole genome shotgun (WGS) entry which is preliminary data.</text>
</comment>
<proteinExistence type="predicted"/>
<gene>
    <name evidence="1" type="ORF">FWILDA_LOCUS12641</name>
</gene>
<organism evidence="1 2">
    <name type="scientific">Funneliformis geosporum</name>
    <dbReference type="NCBI Taxonomy" id="1117311"/>
    <lineage>
        <taxon>Eukaryota</taxon>
        <taxon>Fungi</taxon>
        <taxon>Fungi incertae sedis</taxon>
        <taxon>Mucoromycota</taxon>
        <taxon>Glomeromycotina</taxon>
        <taxon>Glomeromycetes</taxon>
        <taxon>Glomerales</taxon>
        <taxon>Glomeraceae</taxon>
        <taxon>Funneliformis</taxon>
    </lineage>
</organism>
<sequence length="88" mass="10032">RTFQNQKSTYEKYEIDLKDATACIINVPGSTYGDSFYLIIFANPQQQLRMESHQCVNTTTIIGYIIDRDNLSSYFGPYGKSILVSAKH</sequence>
<keyword evidence="2" id="KW-1185">Reference proteome</keyword>
<reference evidence="1" key="1">
    <citation type="submission" date="2022-08" db="EMBL/GenBank/DDBJ databases">
        <authorList>
            <person name="Kallberg Y."/>
            <person name="Tangrot J."/>
            <person name="Rosling A."/>
        </authorList>
    </citation>
    <scope>NUCLEOTIDE SEQUENCE</scope>
    <source>
        <strain evidence="1">Wild A</strain>
    </source>
</reference>
<dbReference type="AlphaFoldDB" id="A0A9W4SZK5"/>
<accession>A0A9W4SZK5</accession>
<evidence type="ECO:0000313" key="2">
    <source>
        <dbReference type="Proteomes" id="UP001153678"/>
    </source>
</evidence>
<protein>
    <submittedName>
        <fullName evidence="1">12855_t:CDS:1</fullName>
    </submittedName>
</protein>
<dbReference type="EMBL" id="CAMKVN010004201">
    <property type="protein sequence ID" value="CAI2186566.1"/>
    <property type="molecule type" value="Genomic_DNA"/>
</dbReference>
<dbReference type="Proteomes" id="UP001153678">
    <property type="component" value="Unassembled WGS sequence"/>
</dbReference>
<name>A0A9W4SZK5_9GLOM</name>
<evidence type="ECO:0000313" key="1">
    <source>
        <dbReference type="EMBL" id="CAI2186566.1"/>
    </source>
</evidence>